<dbReference type="Proteomes" id="UP000324974">
    <property type="component" value="Chromosome"/>
</dbReference>
<evidence type="ECO:0000256" key="1">
    <source>
        <dbReference type="PROSITE-ProRule" id="PRU00339"/>
    </source>
</evidence>
<gene>
    <name evidence="2" type="primary">bepA_2</name>
    <name evidence="2" type="ORF">PX52LOC_05074</name>
</gene>
<dbReference type="Pfam" id="PF13428">
    <property type="entry name" value="TPR_14"/>
    <property type="match status" value="1"/>
</dbReference>
<sequence>MRRFHFLVLAVVLISPLIYLLAADPPKAVEKKPDAEQLVRDLGSPVFAVRDRASRDLWKLGEPARTAVEAATKSDDPEIAQRASDILEKFNWGIFPDTPVDVLKQIKEFRSDDPQRQKAAITALAHHDERGLRTLRLILSHEFEPPLREALFEGLLSATRDAVPPLLFDCKLKLAEQALELGTLGPNLEAWLDYAVFVEQHGRSPEAIRALEKAAGGSNSQAHAAEGALAVLLHLNGQSAAARKRLRGQPQDKLPPRFLASFLEDLGEWDSLIGLGDTNDLPNPGLQLFRARRARNKDKVSELTAELKKAATNGDESAVEVGIALFLNERPLDATAILREKNAGPRMLADVMAERLLFPEVLGLLGDGAASKPTEGEDESFQPRLYYDMRRARILAQLGRKDDSVQLFNQIGEQVQHRNTYLMREFLRASLRSGHYDLSAEHAGKFVAHLERRSEDAIYNALPDPYELLFDEDAEAAKGWWKAFRHSGEHREGDSGETMRRVRELLAGTGSPDRLKTANQLLDNWLGANENRKPEGSIIDRVRGHRARAATARLAGDLDRVEGEMRKAVREWGFDEADKLRSAAFIRELSSANPDKGPRSWMYDTNESFKVWLDLGDLLAERGKPAEAAKVFEQGWRQYPNNPILLYLSGKSLRASGDSVEGDRRIKLSHTITLGDAQVRGRFLHELTERGELADVKTESEWTRKCVWFWSPYRGNVWNQLSRSAEVLGDYETAAVATERNLHFLLLTPNIVFCDGGGYIRVPANIRAYRARVTLAAGNVAGAFAASKEVLQLLPAHTEFLTGIVPEFDRLKHATEADALFQITWAALQKLIRENPDSAWSHATAAQAAAGCRRELDAALRSAQRAVKLAPAVKWHQEVLAEVHFRRNDREAALKVMESLRRRDARSPYYKRLVERYKTADITSPALLAPEVD</sequence>
<dbReference type="AlphaFoldDB" id="A0A5C1AGW4"/>
<protein>
    <submittedName>
        <fullName evidence="2">Beta-barrel assembly-enhancing protease</fullName>
        <ecNumber evidence="2">3.4.-.-</ecNumber>
    </submittedName>
</protein>
<dbReference type="GO" id="GO:0008233">
    <property type="term" value="F:peptidase activity"/>
    <property type="evidence" value="ECO:0007669"/>
    <property type="project" value="UniProtKB-KW"/>
</dbReference>
<dbReference type="RefSeq" id="WP_149112599.1">
    <property type="nucleotide sequence ID" value="NZ_CP042425.1"/>
</dbReference>
<dbReference type="Gene3D" id="1.25.40.10">
    <property type="entry name" value="Tetratricopeptide repeat domain"/>
    <property type="match status" value="2"/>
</dbReference>
<dbReference type="OrthoDB" id="250528at2"/>
<keyword evidence="3" id="KW-1185">Reference proteome</keyword>
<organism evidence="2 3">
    <name type="scientific">Limnoglobus roseus</name>
    <dbReference type="NCBI Taxonomy" id="2598579"/>
    <lineage>
        <taxon>Bacteria</taxon>
        <taxon>Pseudomonadati</taxon>
        <taxon>Planctomycetota</taxon>
        <taxon>Planctomycetia</taxon>
        <taxon>Gemmatales</taxon>
        <taxon>Gemmataceae</taxon>
        <taxon>Limnoglobus</taxon>
    </lineage>
</organism>
<keyword evidence="2" id="KW-0645">Protease</keyword>
<dbReference type="GO" id="GO:0006508">
    <property type="term" value="P:proteolysis"/>
    <property type="evidence" value="ECO:0007669"/>
    <property type="project" value="UniProtKB-KW"/>
</dbReference>
<keyword evidence="1" id="KW-0802">TPR repeat</keyword>
<evidence type="ECO:0000313" key="2">
    <source>
        <dbReference type="EMBL" id="QEL18060.1"/>
    </source>
</evidence>
<dbReference type="KEGG" id="lrs:PX52LOC_05074"/>
<reference evidence="3" key="1">
    <citation type="submission" date="2019-08" db="EMBL/GenBank/DDBJ databases">
        <title>Limnoglobus roseus gen. nov., sp. nov., a novel freshwater planctomycete with a giant genome from the family Gemmataceae.</title>
        <authorList>
            <person name="Kulichevskaya I.S."/>
            <person name="Naumoff D.G."/>
            <person name="Miroshnikov K."/>
            <person name="Ivanova A."/>
            <person name="Philippov D.A."/>
            <person name="Hakobyan A."/>
            <person name="Rijpstra I.C."/>
            <person name="Sinninghe Damste J.S."/>
            <person name="Liesack W."/>
            <person name="Dedysh S.N."/>
        </authorList>
    </citation>
    <scope>NUCLEOTIDE SEQUENCE [LARGE SCALE GENOMIC DNA]</scope>
    <source>
        <strain evidence="3">PX52</strain>
    </source>
</reference>
<dbReference type="EC" id="3.4.-.-" evidence="2"/>
<evidence type="ECO:0000313" key="3">
    <source>
        <dbReference type="Proteomes" id="UP000324974"/>
    </source>
</evidence>
<dbReference type="InterPro" id="IPR011990">
    <property type="entry name" value="TPR-like_helical_dom_sf"/>
</dbReference>
<accession>A0A5C1AGW4</accession>
<keyword evidence="2" id="KW-0378">Hydrolase</keyword>
<dbReference type="SUPFAM" id="SSF48452">
    <property type="entry name" value="TPR-like"/>
    <property type="match status" value="2"/>
</dbReference>
<dbReference type="PROSITE" id="PS50005">
    <property type="entry name" value="TPR"/>
    <property type="match status" value="1"/>
</dbReference>
<dbReference type="InterPro" id="IPR019734">
    <property type="entry name" value="TPR_rpt"/>
</dbReference>
<proteinExistence type="predicted"/>
<feature type="repeat" description="TPR" evidence="1">
    <location>
        <begin position="609"/>
        <end position="642"/>
    </location>
</feature>
<name>A0A5C1AGW4_9BACT</name>
<dbReference type="EMBL" id="CP042425">
    <property type="protein sequence ID" value="QEL18060.1"/>
    <property type="molecule type" value="Genomic_DNA"/>
</dbReference>